<evidence type="ECO:0000313" key="2">
    <source>
        <dbReference type="EMBL" id="GHP04456.1"/>
    </source>
</evidence>
<dbReference type="AlphaFoldDB" id="A0A830HAT0"/>
<feature type="region of interest" description="Disordered" evidence="1">
    <location>
        <begin position="1"/>
        <end position="100"/>
    </location>
</feature>
<protein>
    <submittedName>
        <fullName evidence="2">Uncharacterized protein</fullName>
    </submittedName>
</protein>
<accession>A0A830HAT0</accession>
<organism evidence="2 3">
    <name type="scientific">Pycnococcus provasolii</name>
    <dbReference type="NCBI Taxonomy" id="41880"/>
    <lineage>
        <taxon>Eukaryota</taxon>
        <taxon>Viridiplantae</taxon>
        <taxon>Chlorophyta</taxon>
        <taxon>Pseudoscourfieldiophyceae</taxon>
        <taxon>Pseudoscourfieldiales</taxon>
        <taxon>Pycnococcaceae</taxon>
        <taxon>Pycnococcus</taxon>
    </lineage>
</organism>
<comment type="caution">
    <text evidence="2">The sequence shown here is derived from an EMBL/GenBank/DDBJ whole genome shotgun (WGS) entry which is preliminary data.</text>
</comment>
<dbReference type="EMBL" id="BNJQ01000007">
    <property type="protein sequence ID" value="GHP04456.1"/>
    <property type="molecule type" value="Genomic_DNA"/>
</dbReference>
<gene>
    <name evidence="2" type="ORF">PPROV_000321000</name>
</gene>
<sequence>MADHDDSLEETGHASLTAAPPSDAVLGVSQQHISEEGSQTNDGGGGGGSEHNDESDPDDVHVDVRNAGGRTREQEPSLPNAVSTPVPYQMSTPDSDYKDFLHLRPNRTAWTTRSKRGSSKET</sequence>
<dbReference type="Proteomes" id="UP000660262">
    <property type="component" value="Unassembled WGS sequence"/>
</dbReference>
<evidence type="ECO:0000256" key="1">
    <source>
        <dbReference type="SAM" id="MobiDB-lite"/>
    </source>
</evidence>
<reference evidence="2" key="1">
    <citation type="submission" date="2020-10" db="EMBL/GenBank/DDBJ databases">
        <title>Unveiling of a novel bifunctional photoreceptor, Dualchrome1, isolated from a cosmopolitan green alga.</title>
        <authorList>
            <person name="Suzuki S."/>
            <person name="Kawachi M."/>
        </authorList>
    </citation>
    <scope>NUCLEOTIDE SEQUENCE</scope>
    <source>
        <strain evidence="2">NIES 2893</strain>
    </source>
</reference>
<evidence type="ECO:0000313" key="3">
    <source>
        <dbReference type="Proteomes" id="UP000660262"/>
    </source>
</evidence>
<proteinExistence type="predicted"/>
<keyword evidence="3" id="KW-1185">Reference proteome</keyword>
<feature type="compositionally biased region" description="Basic and acidic residues" evidence="1">
    <location>
        <begin position="50"/>
        <end position="75"/>
    </location>
</feature>
<name>A0A830HAT0_9CHLO</name>
<feature type="compositionally biased region" description="Polar residues" evidence="1">
    <location>
        <begin position="28"/>
        <end position="41"/>
    </location>
</feature>